<reference evidence="1 2" key="1">
    <citation type="journal article" date="2008" name="Environ. Microbiol.">
        <title>The genome of Erwinia tasmaniensis strain Et1/99, a non-pathogenic bacterium in the genus Erwinia.</title>
        <authorList>
            <person name="Kube M."/>
            <person name="Migdoll A.M."/>
            <person name="Mueller I."/>
            <person name="Kuhl H."/>
            <person name="Beck A."/>
            <person name="Reinhardt R."/>
            <person name="Geider K."/>
        </authorList>
    </citation>
    <scope>NUCLEOTIDE SEQUENCE [LARGE SCALE GENOMIC DNA]</scope>
    <source>
        <strain evidence="2">DSM 17950 / CFBP 7177 / CIP 109463 / NCPPB 4357 / Et1/99</strain>
    </source>
</reference>
<dbReference type="Proteomes" id="UP000001726">
    <property type="component" value="Chromosome"/>
</dbReference>
<name>B2VCZ0_ERWT9</name>
<keyword evidence="2" id="KW-1185">Reference proteome</keyword>
<evidence type="ECO:0000313" key="2">
    <source>
        <dbReference type="Proteomes" id="UP000001726"/>
    </source>
</evidence>
<protein>
    <submittedName>
        <fullName evidence="1">Uncharacterized protein</fullName>
    </submittedName>
</protein>
<dbReference type="eggNOG" id="ENOG5031QU8">
    <property type="taxonomic scope" value="Bacteria"/>
</dbReference>
<sequence>MAPSLIHGYSKNLSKFPDCTSKELIREGYIIAPRSHSLIRLSEYKLTGADTPFCLVVTEVGCGTDGWYEEYGLERSMDGQSEQEIIEELLSSGMENEENDCVIARFTYQPYHFQAHSGPQQGMQIKGAFVDSLLEQKSLARTVYGFLLNWYDHIVCDNKQTVYGAKIWARGMLAVGRVQIYDATLPGFVDILTEGGIGHGKVMPRDGLTLSQAQLSDWGNNELNVESCTQIVNIISAQDRRYSTGMTTWDKQAEKPKWVVVR</sequence>
<proteinExistence type="predicted"/>
<gene>
    <name evidence="1" type="ordered locus">ETA_29500</name>
</gene>
<organism evidence="1 2">
    <name type="scientific">Erwinia tasmaniensis (strain DSM 17950 / CFBP 7177 / CIP 109463 / NCPPB 4357 / Et1/99)</name>
    <dbReference type="NCBI Taxonomy" id="465817"/>
    <lineage>
        <taxon>Bacteria</taxon>
        <taxon>Pseudomonadati</taxon>
        <taxon>Pseudomonadota</taxon>
        <taxon>Gammaproteobacteria</taxon>
        <taxon>Enterobacterales</taxon>
        <taxon>Erwiniaceae</taxon>
        <taxon>Erwinia</taxon>
    </lineage>
</organism>
<dbReference type="AlphaFoldDB" id="B2VCZ0"/>
<accession>B2VCZ0</accession>
<dbReference type="EMBL" id="CU468135">
    <property type="protein sequence ID" value="CAO97996.1"/>
    <property type="molecule type" value="Genomic_DNA"/>
</dbReference>
<dbReference type="RefSeq" id="WP_012442650.1">
    <property type="nucleotide sequence ID" value="NC_010694.1"/>
</dbReference>
<dbReference type="OrthoDB" id="6556391at2"/>
<dbReference type="KEGG" id="eta:ETA_29500"/>
<evidence type="ECO:0000313" key="1">
    <source>
        <dbReference type="EMBL" id="CAO97996.1"/>
    </source>
</evidence>
<dbReference type="HOGENOM" id="CLU_1114660_0_0_6"/>